<evidence type="ECO:0000259" key="9">
    <source>
        <dbReference type="Pfam" id="PF21088"/>
    </source>
</evidence>
<dbReference type="Gene3D" id="3.30.70.100">
    <property type="match status" value="1"/>
</dbReference>
<evidence type="ECO:0000313" key="11">
    <source>
        <dbReference type="Proteomes" id="UP000186705"/>
    </source>
</evidence>
<reference evidence="10 11" key="1">
    <citation type="submission" date="2016-11" db="EMBL/GenBank/DDBJ databases">
        <title>Description of two novel members of the family Erysipelotrichaceae: Ileibacterium lipovorans gen. nov., sp. nov. and Dubosiella newyorkensis, gen. nov., sp. nov.</title>
        <authorList>
            <person name="Cox L.M."/>
            <person name="Sohn J."/>
            <person name="Tyrrell K.L."/>
            <person name="Citron D.M."/>
            <person name="Lawson P.A."/>
            <person name="Patel N.B."/>
            <person name="Iizumi T."/>
            <person name="Perez-Perez G.I."/>
            <person name="Goldstein E.J."/>
            <person name="Blaser M.J."/>
        </authorList>
    </citation>
    <scope>NUCLEOTIDE SEQUENCE [LARGE SCALE GENOMIC DNA]</scope>
    <source>
        <strain evidence="10 11">NYU-BL-A4</strain>
    </source>
</reference>
<dbReference type="STRING" id="1862672.BO225_10710"/>
<dbReference type="InterPro" id="IPR006685">
    <property type="entry name" value="MscS_channel_2nd"/>
</dbReference>
<dbReference type="GO" id="GO:0005886">
    <property type="term" value="C:plasma membrane"/>
    <property type="evidence" value="ECO:0007669"/>
    <property type="project" value="UniProtKB-SubCell"/>
</dbReference>
<dbReference type="InterPro" id="IPR045276">
    <property type="entry name" value="YbiO_bact"/>
</dbReference>
<dbReference type="PANTHER" id="PTHR30460:SF0">
    <property type="entry name" value="MODERATE CONDUCTANCE MECHANOSENSITIVE CHANNEL YBIO"/>
    <property type="match status" value="1"/>
</dbReference>
<keyword evidence="5 7" id="KW-1133">Transmembrane helix</keyword>
<dbReference type="Pfam" id="PF21088">
    <property type="entry name" value="MS_channel_1st"/>
    <property type="match status" value="1"/>
</dbReference>
<dbReference type="Gene3D" id="1.10.287.1260">
    <property type="match status" value="1"/>
</dbReference>
<evidence type="ECO:0000313" key="10">
    <source>
        <dbReference type="EMBL" id="OLU44348.1"/>
    </source>
</evidence>
<dbReference type="Proteomes" id="UP000186705">
    <property type="component" value="Unassembled WGS sequence"/>
</dbReference>
<evidence type="ECO:0000256" key="5">
    <source>
        <dbReference type="ARBA" id="ARBA00022989"/>
    </source>
</evidence>
<name>A0A1U7NK56_9FIRM</name>
<evidence type="ECO:0000256" key="3">
    <source>
        <dbReference type="ARBA" id="ARBA00022475"/>
    </source>
</evidence>
<evidence type="ECO:0000256" key="6">
    <source>
        <dbReference type="ARBA" id="ARBA00023136"/>
    </source>
</evidence>
<dbReference type="Gene3D" id="2.30.30.60">
    <property type="match status" value="1"/>
</dbReference>
<dbReference type="SUPFAM" id="SSF50182">
    <property type="entry name" value="Sm-like ribonucleoproteins"/>
    <property type="match status" value="1"/>
</dbReference>
<evidence type="ECO:0000259" key="8">
    <source>
        <dbReference type="Pfam" id="PF00924"/>
    </source>
</evidence>
<gene>
    <name evidence="10" type="ORF">BO225_10710</name>
</gene>
<dbReference type="InterPro" id="IPR049142">
    <property type="entry name" value="MS_channel_1st"/>
</dbReference>
<dbReference type="InterPro" id="IPR011014">
    <property type="entry name" value="MscS_channel_TM-2"/>
</dbReference>
<feature type="transmembrane region" description="Helical" evidence="7">
    <location>
        <begin position="57"/>
        <end position="76"/>
    </location>
</feature>
<dbReference type="InterPro" id="IPR023408">
    <property type="entry name" value="MscS_beta-dom_sf"/>
</dbReference>
<dbReference type="InterPro" id="IPR010920">
    <property type="entry name" value="LSM_dom_sf"/>
</dbReference>
<accession>A0A1U7NK56</accession>
<evidence type="ECO:0000256" key="4">
    <source>
        <dbReference type="ARBA" id="ARBA00022692"/>
    </source>
</evidence>
<keyword evidence="4 7" id="KW-0812">Transmembrane</keyword>
<organism evidence="10 11">
    <name type="scientific">Dubosiella newyorkensis</name>
    <dbReference type="NCBI Taxonomy" id="1862672"/>
    <lineage>
        <taxon>Bacteria</taxon>
        <taxon>Bacillati</taxon>
        <taxon>Bacillota</taxon>
        <taxon>Erysipelotrichia</taxon>
        <taxon>Erysipelotrichales</taxon>
        <taxon>Erysipelotrichaceae</taxon>
        <taxon>Dubosiella</taxon>
    </lineage>
</organism>
<keyword evidence="11" id="KW-1185">Reference proteome</keyword>
<feature type="domain" description="Mechanosensitive ion channel MscS" evidence="8">
    <location>
        <begin position="146"/>
        <end position="203"/>
    </location>
</feature>
<protein>
    <recommendedName>
        <fullName evidence="12">Mechanosensitive ion channel protein MscS</fullName>
    </recommendedName>
</protein>
<dbReference type="SUPFAM" id="SSF82861">
    <property type="entry name" value="Mechanosensitive channel protein MscS (YggB), transmembrane region"/>
    <property type="match status" value="1"/>
</dbReference>
<evidence type="ECO:0000256" key="1">
    <source>
        <dbReference type="ARBA" id="ARBA00004651"/>
    </source>
</evidence>
<keyword evidence="6 7" id="KW-0472">Membrane</keyword>
<evidence type="ECO:0000256" key="7">
    <source>
        <dbReference type="SAM" id="Phobius"/>
    </source>
</evidence>
<dbReference type="GeneID" id="78276407"/>
<dbReference type="AlphaFoldDB" id="A0A1U7NK56"/>
<proteinExistence type="inferred from homology"/>
<comment type="similarity">
    <text evidence="2">Belongs to the MscS (TC 1.A.23) family.</text>
</comment>
<dbReference type="OrthoDB" id="9809206at2"/>
<dbReference type="EMBL" id="MPKA01000113">
    <property type="protein sequence ID" value="OLU44348.1"/>
    <property type="molecule type" value="Genomic_DNA"/>
</dbReference>
<comment type="caution">
    <text evidence="10">The sequence shown here is derived from an EMBL/GenBank/DDBJ whole genome shotgun (WGS) entry which is preliminary data.</text>
</comment>
<comment type="subcellular location">
    <subcellularLocation>
        <location evidence="1">Cell membrane</location>
        <topology evidence="1">Multi-pass membrane protein</topology>
    </subcellularLocation>
</comment>
<evidence type="ECO:0000256" key="2">
    <source>
        <dbReference type="ARBA" id="ARBA00008017"/>
    </source>
</evidence>
<feature type="domain" description="Mechanosensitive ion channel transmembrane helices 2/3" evidence="9">
    <location>
        <begin position="103"/>
        <end position="143"/>
    </location>
</feature>
<dbReference type="GO" id="GO:0008381">
    <property type="term" value="F:mechanosensitive monoatomic ion channel activity"/>
    <property type="evidence" value="ECO:0007669"/>
    <property type="project" value="InterPro"/>
</dbReference>
<dbReference type="Pfam" id="PF00924">
    <property type="entry name" value="MS_channel_2nd"/>
    <property type="match status" value="1"/>
</dbReference>
<sequence length="318" mass="36927">MKKNDYEPYSSWTLVLEGFRFVFQNAKSIVKTREADFRLLFVYNKAMELIENYFFSYKPYLSILLIVISVIVWTNLKKIVIKHAKKSEKANFSSTAWQLTFNFVKYILGFILIILIMQINGINVSSIAAGVGIVSVVVGFALQDFLNDWVMGLSIVWEGYFSVGDIVRYKECVGEVIQFNFKMTKIKDMNDGSVWVISNRYLSEIVLLGNWFDVDVPAAYEVELSKTQRAMHEIQEKMNALEDVKNCMYLGAQAFESSSISYRFRIFCSPLARNPLRRDLFRILQEVYEREGLSIPYDQLDVHLIKEREDIYEKGDLA</sequence>
<dbReference type="RefSeq" id="WP_076342237.1">
    <property type="nucleotide sequence ID" value="NZ_MPKA01000113.1"/>
</dbReference>
<feature type="transmembrane region" description="Helical" evidence="7">
    <location>
        <begin position="96"/>
        <end position="116"/>
    </location>
</feature>
<dbReference type="SUPFAM" id="SSF82689">
    <property type="entry name" value="Mechanosensitive channel protein MscS (YggB), C-terminal domain"/>
    <property type="match status" value="1"/>
</dbReference>
<feature type="transmembrane region" description="Helical" evidence="7">
    <location>
        <begin position="122"/>
        <end position="142"/>
    </location>
</feature>
<keyword evidence="3" id="KW-1003">Cell membrane</keyword>
<dbReference type="InterPro" id="IPR011066">
    <property type="entry name" value="MscS_channel_C_sf"/>
</dbReference>
<evidence type="ECO:0008006" key="12">
    <source>
        <dbReference type="Google" id="ProtNLM"/>
    </source>
</evidence>
<dbReference type="PANTHER" id="PTHR30460">
    <property type="entry name" value="MODERATE CONDUCTANCE MECHANOSENSITIVE CHANNEL YBIO"/>
    <property type="match status" value="1"/>
</dbReference>